<evidence type="ECO:0000313" key="1">
    <source>
        <dbReference type="EMBL" id="SPC73742.1"/>
    </source>
</evidence>
<gene>
    <name evidence="1" type="ORF">FSB_LOCUS1624</name>
</gene>
<reference evidence="1" key="1">
    <citation type="submission" date="2018-02" db="EMBL/GenBank/DDBJ databases">
        <authorList>
            <person name="Cohen D.B."/>
            <person name="Kent A.D."/>
        </authorList>
    </citation>
    <scope>NUCLEOTIDE SEQUENCE</scope>
</reference>
<protein>
    <submittedName>
        <fullName evidence="1">Uncharacterized protein</fullName>
    </submittedName>
</protein>
<organism evidence="1">
    <name type="scientific">Fagus sylvatica</name>
    <name type="common">Beechnut</name>
    <dbReference type="NCBI Taxonomy" id="28930"/>
    <lineage>
        <taxon>Eukaryota</taxon>
        <taxon>Viridiplantae</taxon>
        <taxon>Streptophyta</taxon>
        <taxon>Embryophyta</taxon>
        <taxon>Tracheophyta</taxon>
        <taxon>Spermatophyta</taxon>
        <taxon>Magnoliopsida</taxon>
        <taxon>eudicotyledons</taxon>
        <taxon>Gunneridae</taxon>
        <taxon>Pentapetalae</taxon>
        <taxon>rosids</taxon>
        <taxon>fabids</taxon>
        <taxon>Fagales</taxon>
        <taxon>Fagaceae</taxon>
        <taxon>Fagus</taxon>
    </lineage>
</organism>
<name>A0A2N9EG36_FAGSY</name>
<accession>A0A2N9EG36</accession>
<dbReference type="AlphaFoldDB" id="A0A2N9EG36"/>
<sequence length="216" mass="23643">MSTFQRYKVCTNRSSDERVMAPGSRGVGAVFVCFSGEDSGQTGDAIGEPRVPRRSWSRHLSNAPGLVGQLVASRKDSFARVFDLAPDVGFRTFLIPFGKLALPTFARFRIRGNPSLGPRDMVPRTEATGVFLVRLRTVFRSGFRLDPTGFPMSELGDLGVAGKLALPSFQKYGPCTEASFGSRDADPRTEIVGMYLMPRGHLLIEIPASPEELLMI</sequence>
<dbReference type="EMBL" id="OIVN01000073">
    <property type="protein sequence ID" value="SPC73742.1"/>
    <property type="molecule type" value="Genomic_DNA"/>
</dbReference>
<proteinExistence type="predicted"/>